<comment type="cofactor">
    <cofactor evidence="16 19">
        <name>Ca(2+)</name>
        <dbReference type="ChEBI" id="CHEBI:29108"/>
    </cofactor>
    <text evidence="16 19">Binds 2 calcium ions per subunit.</text>
</comment>
<evidence type="ECO:0000256" key="1">
    <source>
        <dbReference type="ARBA" id="ARBA00000189"/>
    </source>
</evidence>
<evidence type="ECO:0000256" key="9">
    <source>
        <dbReference type="ARBA" id="ARBA00022837"/>
    </source>
</evidence>
<evidence type="ECO:0000256" key="19">
    <source>
        <dbReference type="RuleBase" id="RU362060"/>
    </source>
</evidence>
<protein>
    <recommendedName>
        <fullName evidence="3 19">Peroxidase</fullName>
        <ecNumber evidence="3 19">1.11.1.7</ecNumber>
    </recommendedName>
</protein>
<dbReference type="PRINTS" id="PR00458">
    <property type="entry name" value="PEROXIDASE"/>
</dbReference>
<dbReference type="InterPro" id="IPR002016">
    <property type="entry name" value="Haem_peroxidase"/>
</dbReference>
<feature type="active site" description="Proton acceptor" evidence="14">
    <location>
        <position position="73"/>
    </location>
</feature>
<proteinExistence type="inferred from homology"/>
<comment type="similarity">
    <text evidence="19">Belongs to the peroxidase family. Classical plant (class III) peroxidase subfamily.</text>
</comment>
<evidence type="ECO:0000256" key="2">
    <source>
        <dbReference type="ARBA" id="ARBA00006873"/>
    </source>
</evidence>
<dbReference type="EC" id="1.11.1.7" evidence="3 19"/>
<feature type="binding site" evidence="16">
    <location>
        <position position="79"/>
    </location>
    <ligand>
        <name>Ca(2+)</name>
        <dbReference type="ChEBI" id="CHEBI:29108"/>
        <label>1</label>
    </ligand>
</feature>
<feature type="binding site" evidence="16">
    <location>
        <position position="74"/>
    </location>
    <ligand>
        <name>Ca(2+)</name>
        <dbReference type="ChEBI" id="CHEBI:29108"/>
        <label>1</label>
    </ligand>
</feature>
<dbReference type="GO" id="GO:0020037">
    <property type="term" value="F:heme binding"/>
    <property type="evidence" value="ECO:0007669"/>
    <property type="project" value="UniProtKB-UniRule"/>
</dbReference>
<dbReference type="FunFam" id="1.10.420.10:FF:000010">
    <property type="entry name" value="Peroxidase"/>
    <property type="match status" value="1"/>
</dbReference>
<dbReference type="InterPro" id="IPR019793">
    <property type="entry name" value="Peroxidases_heam-ligand_BS"/>
</dbReference>
<feature type="binding site" evidence="16">
    <location>
        <position position="248"/>
    </location>
    <ligand>
        <name>Ca(2+)</name>
        <dbReference type="ChEBI" id="CHEBI:29108"/>
        <label>2</label>
    </ligand>
</feature>
<dbReference type="FunFam" id="1.10.520.10:FF:000001">
    <property type="entry name" value="Peroxidase"/>
    <property type="match status" value="1"/>
</dbReference>
<dbReference type="PRINTS" id="PR00461">
    <property type="entry name" value="PLPEROXIDASE"/>
</dbReference>
<feature type="binding site" evidence="15">
    <location>
        <position position="166"/>
    </location>
    <ligand>
        <name>substrate</name>
    </ligand>
</feature>
<comment type="caution">
    <text evidence="21">The sequence shown here is derived from an EMBL/GenBank/DDBJ whole genome shotgun (WGS) entry which is preliminary data.</text>
</comment>
<feature type="disulfide bond" evidence="18">
    <location>
        <begin position="125"/>
        <end position="329"/>
    </location>
</feature>
<evidence type="ECO:0000256" key="10">
    <source>
        <dbReference type="ARBA" id="ARBA00023002"/>
    </source>
</evidence>
<name>A0A9D4Z4E3_ADICA</name>
<feature type="binding site" description="axial binding residue" evidence="16">
    <location>
        <position position="196"/>
    </location>
    <ligand>
        <name>heme b</name>
        <dbReference type="ChEBI" id="CHEBI:60344"/>
    </ligand>
    <ligandPart>
        <name>Fe</name>
        <dbReference type="ChEBI" id="CHEBI:18248"/>
    </ligandPart>
</feature>
<dbReference type="GO" id="GO:0006979">
    <property type="term" value="P:response to oxidative stress"/>
    <property type="evidence" value="ECO:0007669"/>
    <property type="project" value="UniProtKB-UniRule"/>
</dbReference>
<dbReference type="Proteomes" id="UP000886520">
    <property type="component" value="Chromosome 24"/>
</dbReference>
<feature type="binding site" evidence="16">
    <location>
        <position position="81"/>
    </location>
    <ligand>
        <name>Ca(2+)</name>
        <dbReference type="ChEBI" id="CHEBI:29108"/>
        <label>1</label>
    </ligand>
</feature>
<evidence type="ECO:0000256" key="13">
    <source>
        <dbReference type="ARBA" id="ARBA00023324"/>
    </source>
</evidence>
<comment type="subcellular location">
    <subcellularLocation>
        <location evidence="19">Secreted</location>
    </subcellularLocation>
</comment>
<keyword evidence="6 19" id="KW-0349">Heme</keyword>
<dbReference type="EMBL" id="JABFUD020000024">
    <property type="protein sequence ID" value="KAI5060037.1"/>
    <property type="molecule type" value="Genomic_DNA"/>
</dbReference>
<keyword evidence="4 19" id="KW-0964">Secreted</keyword>
<dbReference type="GO" id="GO:0046872">
    <property type="term" value="F:metal ion binding"/>
    <property type="evidence" value="ECO:0007669"/>
    <property type="project" value="UniProtKB-UniRule"/>
</dbReference>
<gene>
    <name evidence="21" type="ORF">GOP47_0024457</name>
</gene>
<evidence type="ECO:0000256" key="3">
    <source>
        <dbReference type="ARBA" id="ARBA00012313"/>
    </source>
</evidence>
<evidence type="ECO:0000256" key="17">
    <source>
        <dbReference type="PIRSR" id="PIRSR600823-4"/>
    </source>
</evidence>
<dbReference type="PROSITE" id="PS50873">
    <property type="entry name" value="PEROXIDASE_4"/>
    <property type="match status" value="1"/>
</dbReference>
<feature type="disulfide bond" evidence="18">
    <location>
        <begin position="42"/>
        <end position="119"/>
    </location>
</feature>
<dbReference type="Pfam" id="PF00141">
    <property type="entry name" value="peroxidase"/>
    <property type="match status" value="1"/>
</dbReference>
<dbReference type="AlphaFoldDB" id="A0A9D4Z4E3"/>
<dbReference type="GO" id="GO:0140825">
    <property type="term" value="F:lactoperoxidase activity"/>
    <property type="evidence" value="ECO:0007669"/>
    <property type="project" value="UniProtKB-EC"/>
</dbReference>
<keyword evidence="13 19" id="KW-0376">Hydrogen peroxide</keyword>
<keyword evidence="9 16" id="KW-0106">Calcium</keyword>
<comment type="similarity">
    <text evidence="2">Belongs to the peroxidase family. Ascorbate peroxidase subfamily.</text>
</comment>
<keyword evidence="12 18" id="KW-1015">Disulfide bond</keyword>
<evidence type="ECO:0000256" key="5">
    <source>
        <dbReference type="ARBA" id="ARBA00022559"/>
    </source>
</evidence>
<dbReference type="PROSITE" id="PS00436">
    <property type="entry name" value="PEROXIDASE_2"/>
    <property type="match status" value="1"/>
</dbReference>
<keyword evidence="11 16" id="KW-0408">Iron</keyword>
<feature type="binding site" evidence="16">
    <location>
        <position position="83"/>
    </location>
    <ligand>
        <name>Ca(2+)</name>
        <dbReference type="ChEBI" id="CHEBI:29108"/>
        <label>1</label>
    </ligand>
</feature>
<dbReference type="GO" id="GO:0042744">
    <property type="term" value="P:hydrogen peroxide catabolic process"/>
    <property type="evidence" value="ECO:0007669"/>
    <property type="project" value="UniProtKB-KW"/>
</dbReference>
<evidence type="ECO:0000256" key="15">
    <source>
        <dbReference type="PIRSR" id="PIRSR600823-2"/>
    </source>
</evidence>
<evidence type="ECO:0000256" key="12">
    <source>
        <dbReference type="ARBA" id="ARBA00023157"/>
    </source>
</evidence>
<dbReference type="CDD" id="cd00693">
    <property type="entry name" value="secretory_peroxidase"/>
    <property type="match status" value="1"/>
</dbReference>
<keyword evidence="10 19" id="KW-0560">Oxidoreductase</keyword>
<feature type="disulfide bond" evidence="18">
    <location>
        <begin position="75"/>
        <end position="80"/>
    </location>
</feature>
<evidence type="ECO:0000256" key="14">
    <source>
        <dbReference type="PIRSR" id="PIRSR600823-1"/>
    </source>
</evidence>
<feature type="site" description="Transition state stabilizer" evidence="17">
    <location>
        <position position="69"/>
    </location>
</feature>
<comment type="cofactor">
    <cofactor evidence="16 19">
        <name>heme b</name>
        <dbReference type="ChEBI" id="CHEBI:60344"/>
    </cofactor>
    <text evidence="16 19">Binds 1 heme b (iron(II)-protoporphyrin IX) group per subunit.</text>
</comment>
<keyword evidence="5 19" id="KW-0575">Peroxidase</keyword>
<evidence type="ECO:0000313" key="21">
    <source>
        <dbReference type="EMBL" id="KAI5060037.1"/>
    </source>
</evidence>
<feature type="disulfide bond" evidence="18">
    <location>
        <begin position="203"/>
        <end position="235"/>
    </location>
</feature>
<feature type="domain" description="Plant heme peroxidase family profile" evidence="20">
    <location>
        <begin position="32"/>
        <end position="333"/>
    </location>
</feature>
<evidence type="ECO:0000256" key="11">
    <source>
        <dbReference type="ARBA" id="ARBA00023004"/>
    </source>
</evidence>
<evidence type="ECO:0000256" key="6">
    <source>
        <dbReference type="ARBA" id="ARBA00022617"/>
    </source>
</evidence>
<feature type="binding site" evidence="16">
    <location>
        <position position="93"/>
    </location>
    <ligand>
        <name>Ca(2+)</name>
        <dbReference type="ChEBI" id="CHEBI:29108"/>
        <label>1</label>
    </ligand>
</feature>
<reference evidence="21" key="1">
    <citation type="submission" date="2021-01" db="EMBL/GenBank/DDBJ databases">
        <title>Adiantum capillus-veneris genome.</title>
        <authorList>
            <person name="Fang Y."/>
            <person name="Liao Q."/>
        </authorList>
    </citation>
    <scope>NUCLEOTIDE SEQUENCE</scope>
    <source>
        <strain evidence="21">H3</strain>
        <tissue evidence="21">Leaf</tissue>
    </source>
</reference>
<dbReference type="GO" id="GO:0005576">
    <property type="term" value="C:extracellular region"/>
    <property type="evidence" value="ECO:0007669"/>
    <property type="project" value="UniProtKB-SubCell"/>
</dbReference>
<evidence type="ECO:0000256" key="7">
    <source>
        <dbReference type="ARBA" id="ARBA00022723"/>
    </source>
</evidence>
<evidence type="ECO:0000256" key="4">
    <source>
        <dbReference type="ARBA" id="ARBA00022525"/>
    </source>
</evidence>
<accession>A0A9D4Z4E3</accession>
<evidence type="ECO:0000256" key="18">
    <source>
        <dbReference type="PIRSR" id="PIRSR600823-5"/>
    </source>
</evidence>
<feature type="binding site" evidence="16">
    <location>
        <position position="197"/>
    </location>
    <ligand>
        <name>Ca(2+)</name>
        <dbReference type="ChEBI" id="CHEBI:29108"/>
        <label>2</label>
    </ligand>
</feature>
<evidence type="ECO:0000256" key="16">
    <source>
        <dbReference type="PIRSR" id="PIRSR600823-3"/>
    </source>
</evidence>
<sequence length="333" mass="35287">MGSLFIMFEPLKLVILLALLHLGTLQHTTSAQTQVGFYDTSCPNAEAIVRSTVTTHIQSDVTIAAGLVRLFFHDCFVQGCDGSVLISGGNAVERAAPANAGVRGFEVVEDAKAQLEATCPGVVSCADILALAAKDAVDLSEGPSWHVPLGRRDGRVSLASNAANMPSPSDSIATLKQKFAAKGLSVQDLVVLSGAHTIGQTDCRFFSYRLYNYSLSNQFDPSIDSSFLGQLQQLCPPQGNGLAKVALDTGSQTSFDTSFFKNVNKGFGVLESDQRLMSDPTTSSYVKRYGGLVSGLLGVRFDLAFANSMVKMGNIGVLTGSKGEIRRACSSVN</sequence>
<keyword evidence="8 19" id="KW-0732">Signal</keyword>
<dbReference type="Gene3D" id="1.10.520.10">
    <property type="match status" value="1"/>
</dbReference>
<dbReference type="InterPro" id="IPR019794">
    <property type="entry name" value="Peroxidases_AS"/>
</dbReference>
<organism evidence="21 22">
    <name type="scientific">Adiantum capillus-veneris</name>
    <name type="common">Maidenhair fern</name>
    <dbReference type="NCBI Taxonomy" id="13818"/>
    <lineage>
        <taxon>Eukaryota</taxon>
        <taxon>Viridiplantae</taxon>
        <taxon>Streptophyta</taxon>
        <taxon>Embryophyta</taxon>
        <taxon>Tracheophyta</taxon>
        <taxon>Polypodiopsida</taxon>
        <taxon>Polypodiidae</taxon>
        <taxon>Polypodiales</taxon>
        <taxon>Pteridineae</taxon>
        <taxon>Pteridaceae</taxon>
        <taxon>Vittarioideae</taxon>
        <taxon>Adiantum</taxon>
    </lineage>
</organism>
<dbReference type="PANTHER" id="PTHR31235">
    <property type="entry name" value="PEROXIDASE 25-RELATED"/>
    <property type="match status" value="1"/>
</dbReference>
<dbReference type="InterPro" id="IPR000823">
    <property type="entry name" value="Peroxidase_pln"/>
</dbReference>
<evidence type="ECO:0000259" key="20">
    <source>
        <dbReference type="PROSITE" id="PS50873"/>
    </source>
</evidence>
<dbReference type="InterPro" id="IPR033905">
    <property type="entry name" value="Secretory_peroxidase"/>
</dbReference>
<feature type="binding site" evidence="16">
    <location>
        <position position="256"/>
    </location>
    <ligand>
        <name>Ca(2+)</name>
        <dbReference type="ChEBI" id="CHEBI:29108"/>
        <label>2</label>
    </ligand>
</feature>
<comment type="function">
    <text evidence="19">Removal of H(2)O(2), oxidation of toxic reductants, biosynthesis and degradation of lignin, suberization, auxin catabolism, response to environmental stresses such as wounding, pathogen attack and oxidative stress.</text>
</comment>
<dbReference type="GO" id="GO:0050832">
    <property type="term" value="P:defense response to fungus"/>
    <property type="evidence" value="ECO:0007669"/>
    <property type="project" value="UniProtKB-ARBA"/>
</dbReference>
<dbReference type="PROSITE" id="PS00435">
    <property type="entry name" value="PEROXIDASE_1"/>
    <property type="match status" value="1"/>
</dbReference>
<dbReference type="Gene3D" id="1.10.420.10">
    <property type="entry name" value="Peroxidase, domain 2"/>
    <property type="match status" value="1"/>
</dbReference>
<evidence type="ECO:0000313" key="22">
    <source>
        <dbReference type="Proteomes" id="UP000886520"/>
    </source>
</evidence>
<evidence type="ECO:0000256" key="8">
    <source>
        <dbReference type="ARBA" id="ARBA00022729"/>
    </source>
</evidence>
<feature type="signal peptide" evidence="19">
    <location>
        <begin position="1"/>
        <end position="31"/>
    </location>
</feature>
<dbReference type="InterPro" id="IPR010255">
    <property type="entry name" value="Haem_peroxidase_sf"/>
</dbReference>
<keyword evidence="7 16" id="KW-0479">Metal-binding</keyword>
<comment type="catalytic activity">
    <reaction evidence="1 19">
        <text>2 a phenolic donor + H2O2 = 2 a phenolic radical donor + 2 H2O</text>
        <dbReference type="Rhea" id="RHEA:56136"/>
        <dbReference type="ChEBI" id="CHEBI:15377"/>
        <dbReference type="ChEBI" id="CHEBI:16240"/>
        <dbReference type="ChEBI" id="CHEBI:139520"/>
        <dbReference type="ChEBI" id="CHEBI:139521"/>
        <dbReference type="EC" id="1.11.1.7"/>
    </reaction>
</comment>
<dbReference type="OrthoDB" id="2113341at2759"/>
<dbReference type="SUPFAM" id="SSF48113">
    <property type="entry name" value="Heme-dependent peroxidases"/>
    <property type="match status" value="1"/>
</dbReference>
<keyword evidence="22" id="KW-1185">Reference proteome</keyword>
<feature type="binding site" evidence="16">
    <location>
        <position position="77"/>
    </location>
    <ligand>
        <name>Ca(2+)</name>
        <dbReference type="ChEBI" id="CHEBI:29108"/>
        <label>1</label>
    </ligand>
</feature>
<feature type="chain" id="PRO_5039755334" description="Peroxidase" evidence="19">
    <location>
        <begin position="32"/>
        <end position="333"/>
    </location>
</feature>